<name>A0ABP6ZEA2_9ACTN</name>
<dbReference type="SUPFAM" id="SSF48452">
    <property type="entry name" value="TPR-like"/>
    <property type="match status" value="1"/>
</dbReference>
<dbReference type="InterPro" id="IPR000792">
    <property type="entry name" value="Tscrpt_reg_LuxR_C"/>
</dbReference>
<dbReference type="InterPro" id="IPR011990">
    <property type="entry name" value="TPR-like_helical_dom_sf"/>
</dbReference>
<dbReference type="Gene3D" id="3.40.50.300">
    <property type="entry name" value="P-loop containing nucleotide triphosphate hydrolases"/>
    <property type="match status" value="1"/>
</dbReference>
<keyword evidence="1" id="KW-0805">Transcription regulation</keyword>
<keyword evidence="2" id="KW-0238">DNA-binding</keyword>
<evidence type="ECO:0000256" key="2">
    <source>
        <dbReference type="ARBA" id="ARBA00023125"/>
    </source>
</evidence>
<evidence type="ECO:0000259" key="4">
    <source>
        <dbReference type="PROSITE" id="PS50043"/>
    </source>
</evidence>
<dbReference type="SUPFAM" id="SSF52540">
    <property type="entry name" value="P-loop containing nucleoside triphosphate hydrolases"/>
    <property type="match status" value="1"/>
</dbReference>
<comment type="caution">
    <text evidence="5">The sequence shown here is derived from an EMBL/GenBank/DDBJ whole genome shotgun (WGS) entry which is preliminary data.</text>
</comment>
<evidence type="ECO:0000313" key="6">
    <source>
        <dbReference type="Proteomes" id="UP001501490"/>
    </source>
</evidence>
<dbReference type="EMBL" id="BAABAB010000005">
    <property type="protein sequence ID" value="GAA3606518.1"/>
    <property type="molecule type" value="Genomic_DNA"/>
</dbReference>
<dbReference type="Gene3D" id="1.25.40.10">
    <property type="entry name" value="Tetratricopeptide repeat domain"/>
    <property type="match status" value="1"/>
</dbReference>
<evidence type="ECO:0000313" key="5">
    <source>
        <dbReference type="EMBL" id="GAA3606518.1"/>
    </source>
</evidence>
<accession>A0ABP6ZEA2</accession>
<proteinExistence type="predicted"/>
<dbReference type="SMART" id="SM00421">
    <property type="entry name" value="HTH_LUXR"/>
    <property type="match status" value="1"/>
</dbReference>
<dbReference type="PROSITE" id="PS50043">
    <property type="entry name" value="HTH_LUXR_2"/>
    <property type="match status" value="1"/>
</dbReference>
<keyword evidence="6" id="KW-1185">Reference proteome</keyword>
<dbReference type="Pfam" id="PF25873">
    <property type="entry name" value="WHD_MalT"/>
    <property type="match status" value="1"/>
</dbReference>
<reference evidence="6" key="1">
    <citation type="journal article" date="2019" name="Int. J. Syst. Evol. Microbiol.">
        <title>The Global Catalogue of Microorganisms (GCM) 10K type strain sequencing project: providing services to taxonomists for standard genome sequencing and annotation.</title>
        <authorList>
            <consortium name="The Broad Institute Genomics Platform"/>
            <consortium name="The Broad Institute Genome Sequencing Center for Infectious Disease"/>
            <person name="Wu L."/>
            <person name="Ma J."/>
        </authorList>
    </citation>
    <scope>NUCLEOTIDE SEQUENCE [LARGE SCALE GENOMIC DNA]</scope>
    <source>
        <strain evidence="6">JCM 16929</strain>
    </source>
</reference>
<dbReference type="PANTHER" id="PTHR44688">
    <property type="entry name" value="DNA-BINDING TRANSCRIPTIONAL ACTIVATOR DEVR_DOSR"/>
    <property type="match status" value="1"/>
</dbReference>
<protein>
    <submittedName>
        <fullName evidence="5">LuxR C-terminal-related transcriptional regulator</fullName>
    </submittedName>
</protein>
<dbReference type="SUPFAM" id="SSF46894">
    <property type="entry name" value="C-terminal effector domain of the bipartite response regulators"/>
    <property type="match status" value="1"/>
</dbReference>
<keyword evidence="3" id="KW-0804">Transcription</keyword>
<dbReference type="InterPro" id="IPR027417">
    <property type="entry name" value="P-loop_NTPase"/>
</dbReference>
<dbReference type="CDD" id="cd06170">
    <property type="entry name" value="LuxR_C_like"/>
    <property type="match status" value="1"/>
</dbReference>
<feature type="domain" description="HTH luxR-type" evidence="4">
    <location>
        <begin position="820"/>
        <end position="885"/>
    </location>
</feature>
<dbReference type="InterPro" id="IPR059106">
    <property type="entry name" value="WHD_MalT"/>
</dbReference>
<gene>
    <name evidence="5" type="ORF">GCM10022236_05460</name>
</gene>
<organism evidence="5 6">
    <name type="scientific">Microlunatus ginsengisoli</name>
    <dbReference type="NCBI Taxonomy" id="363863"/>
    <lineage>
        <taxon>Bacteria</taxon>
        <taxon>Bacillati</taxon>
        <taxon>Actinomycetota</taxon>
        <taxon>Actinomycetes</taxon>
        <taxon>Propionibacteriales</taxon>
        <taxon>Propionibacteriaceae</taxon>
        <taxon>Microlunatus</taxon>
    </lineage>
</organism>
<dbReference type="InterPro" id="IPR016032">
    <property type="entry name" value="Sig_transdc_resp-reg_C-effctor"/>
</dbReference>
<evidence type="ECO:0000256" key="3">
    <source>
        <dbReference type="ARBA" id="ARBA00023163"/>
    </source>
</evidence>
<dbReference type="InterPro" id="IPR041617">
    <property type="entry name" value="TPR_MalT"/>
</dbReference>
<sequence length="887" mass="95287">MSRRALIARPRLIEQLTHAGPLPRLVLVSAPAGAGKTTLLTQWLSLDADPGSRVAWLSLDEADNDLSRFLSDLVGAVKVGVSPAVDDLESLLESGGEPPVDALLTALVNELDEVDGSTVLALDDYHVIDEVRVHHAVGFLLDNLPPRATVAITTRADPPLPLPRLRARGELVELRAADLRFTLGEAEMFLNQVMGLDLDPGQLMSLETRTEGWAAGLQLAGLSLRGRDQTDDFVAAFTGSHRFVLDYLVEEVLDRQPADTQRFLLDTAVLDRMTGPLCDALTGASDGRTMLERLNRSNLFVVALDDRSEWYRYHHLFADALRARLAAEHPERFRSLHRSASRWYARHGLLEDAIAHANAGGDPDAAADLVEQALPEARRLRRDRLLTEWLRMLPDDVIRQRPALSIQRAWMSLIAGDLDGVEGRLRDAEHALAVPAGGRVAPAGDDAVRTLPAWIAIYRASVAQARGDAVATSAYARAALDLAGPDDHFARGGAAGFLGLSAWAEGEVEVAVDTFTQAIASLDAAGNVADALGGTVVLADMWLTRGSPATARRLYEQALATAQNRRGVPLSTAGDLHIGLADVLREHGELEAARTHLAAGRALGEAASVPENRHRWHLARAGLLRALGDLDAAVTDLDEAQAAYVPGFFPDVRPVPALIARLQIARGQLGAAWDWADRGQVGATADLGYLTEFDRLTLARLLIAQNRADGSAPAAPDEVIGLLERVLAEARRHGRGGSVVDAQLLLALAYDARGARELALTWLDRALTAAVPAGYARLFLDEGAPMQVLLRAAGSRPGPGRLAGEVLRAGAAVTSPAPAVAAGADALSERELEVLRLLATPLSGPEISRQLFMTINTFRTHTRHIFTKLNVQTRRAALARAAELDLL</sequence>
<dbReference type="Pfam" id="PF17874">
    <property type="entry name" value="TPR_MalT"/>
    <property type="match status" value="1"/>
</dbReference>
<dbReference type="PANTHER" id="PTHR44688:SF25">
    <property type="entry name" value="HTH LUXR-TYPE DOMAIN-CONTAINING PROTEIN"/>
    <property type="match status" value="1"/>
</dbReference>
<dbReference type="Proteomes" id="UP001501490">
    <property type="component" value="Unassembled WGS sequence"/>
</dbReference>
<dbReference type="Gene3D" id="1.10.10.10">
    <property type="entry name" value="Winged helix-like DNA-binding domain superfamily/Winged helix DNA-binding domain"/>
    <property type="match status" value="1"/>
</dbReference>
<evidence type="ECO:0000256" key="1">
    <source>
        <dbReference type="ARBA" id="ARBA00023015"/>
    </source>
</evidence>
<dbReference type="InterPro" id="IPR036388">
    <property type="entry name" value="WH-like_DNA-bd_sf"/>
</dbReference>
<dbReference type="Pfam" id="PF00196">
    <property type="entry name" value="GerE"/>
    <property type="match status" value="1"/>
</dbReference>